<sequence>MGKRQLILLVGLPYVGKSSIHRIVFGKKTPGETTNLKPTLHIQKIKIEGLNSMMEVWDIPGSILMEMDETIMREILEETISVVYVFTCQTQSFSEQMNYMSAFVELAHSINDKIIFEFLLHKWNSEGITDDKINMKTDVETLSKQALLNKKINIDFNVTLTSIYDNSLYSFFSSLLNIVYIKSSVFNELLENYVEKCPANDAFLIHIPTRLYIATTKGNSSSYGFCKEAFNFFIDVFSTYSSEQQLEEGKTMIQCDNHSHVYLKVVSPYLCLVMLLGDTQERDIGLYDYNFTILQKGIEELLGSN</sequence>
<dbReference type="PANTHER" id="PTHR11259">
    <property type="entry name" value="RAS-RELATED GTP BINDING RAG/GTR YEAST"/>
    <property type="match status" value="1"/>
</dbReference>
<dbReference type="GO" id="GO:0005634">
    <property type="term" value="C:nucleus"/>
    <property type="evidence" value="ECO:0007669"/>
    <property type="project" value="TreeGrafter"/>
</dbReference>
<evidence type="ECO:0000313" key="4">
    <source>
        <dbReference type="EMBL" id="GAT92332.1"/>
    </source>
</evidence>
<proteinExistence type="inferred from homology"/>
<evidence type="ECO:0000313" key="5">
    <source>
        <dbReference type="Proteomes" id="UP000078387"/>
    </source>
</evidence>
<dbReference type="FunFam" id="3.30.450.190:FF:000015">
    <property type="entry name" value="GTP-binding protein putative"/>
    <property type="match status" value="1"/>
</dbReference>
<name>A0A5K1VTV3_ENTHI</name>
<dbReference type="VEuPathDB" id="AmoebaDB:EHI5A_006230"/>
<protein>
    <submittedName>
        <fullName evidence="4">GTP-binding protein putative</fullName>
    </submittedName>
</protein>
<reference evidence="4 5" key="1">
    <citation type="submission" date="2016-05" db="EMBL/GenBank/DDBJ databases">
        <title>First whole genome sequencing of Entamoeba histolytica HM1:IMSS-clone-6.</title>
        <authorList>
            <person name="Mukherjee Avik.K."/>
            <person name="Izumyama S."/>
            <person name="Nakada-Tsukui K."/>
            <person name="Nozaki T."/>
        </authorList>
    </citation>
    <scope>NUCLEOTIDE SEQUENCE [LARGE SCALE GENOMIC DNA]</scope>
    <source>
        <strain evidence="4 5">HM1:IMSS clone 6</strain>
    </source>
</reference>
<dbReference type="Gene3D" id="3.30.450.190">
    <property type="match status" value="1"/>
</dbReference>
<dbReference type="GO" id="GO:1990131">
    <property type="term" value="C:Gtr1-Gtr2 GTPase complex"/>
    <property type="evidence" value="ECO:0007669"/>
    <property type="project" value="TreeGrafter"/>
</dbReference>
<dbReference type="GO" id="GO:0005525">
    <property type="term" value="F:GTP binding"/>
    <property type="evidence" value="ECO:0007669"/>
    <property type="project" value="UniProtKB-KW"/>
</dbReference>
<gene>
    <name evidence="4" type="ORF">CL6EHI_023210</name>
</gene>
<comment type="caution">
    <text evidence="4">The sequence shown here is derived from an EMBL/GenBank/DDBJ whole genome shotgun (WGS) entry which is preliminary data.</text>
</comment>
<dbReference type="AlphaFoldDB" id="A0A5K1VTV3"/>
<dbReference type="GO" id="GO:1904263">
    <property type="term" value="P:positive regulation of TORC1 signaling"/>
    <property type="evidence" value="ECO:0007669"/>
    <property type="project" value="TreeGrafter"/>
</dbReference>
<dbReference type="EMBL" id="BDEQ01000001">
    <property type="protein sequence ID" value="GAT92332.1"/>
    <property type="molecule type" value="Genomic_DNA"/>
</dbReference>
<evidence type="ECO:0000256" key="2">
    <source>
        <dbReference type="ARBA" id="ARBA00022741"/>
    </source>
</evidence>
<dbReference type="FunFam" id="3.40.50.300:FF:003025">
    <property type="entry name" value="GTP-binding protein putative"/>
    <property type="match status" value="1"/>
</dbReference>
<dbReference type="GO" id="GO:0010507">
    <property type="term" value="P:negative regulation of autophagy"/>
    <property type="evidence" value="ECO:0007669"/>
    <property type="project" value="TreeGrafter"/>
</dbReference>
<dbReference type="PANTHER" id="PTHR11259:SF2">
    <property type="entry name" value="GH16429P"/>
    <property type="match status" value="1"/>
</dbReference>
<dbReference type="Pfam" id="PF04670">
    <property type="entry name" value="Gtr1_RagA"/>
    <property type="match status" value="1"/>
</dbReference>
<dbReference type="Gene3D" id="3.40.50.300">
    <property type="entry name" value="P-loop containing nucleotide triphosphate hydrolases"/>
    <property type="match status" value="1"/>
</dbReference>
<dbReference type="GO" id="GO:0003924">
    <property type="term" value="F:GTPase activity"/>
    <property type="evidence" value="ECO:0007669"/>
    <property type="project" value="TreeGrafter"/>
</dbReference>
<dbReference type="VEuPathDB" id="AmoebaDB:KM1_004800"/>
<evidence type="ECO:0000256" key="1">
    <source>
        <dbReference type="ARBA" id="ARBA00007756"/>
    </source>
</evidence>
<dbReference type="OMA" id="GAYFNDP"/>
<dbReference type="VEuPathDB" id="AmoebaDB:EHI7A_024310"/>
<accession>A0A5K1VTV3</accession>
<dbReference type="VEuPathDB" id="AmoebaDB:EHI_023210"/>
<organism evidence="4 5">
    <name type="scientific">Entamoeba histolytica</name>
    <dbReference type="NCBI Taxonomy" id="5759"/>
    <lineage>
        <taxon>Eukaryota</taxon>
        <taxon>Amoebozoa</taxon>
        <taxon>Evosea</taxon>
        <taxon>Archamoebae</taxon>
        <taxon>Mastigamoebida</taxon>
        <taxon>Entamoebidae</taxon>
        <taxon>Entamoeba</taxon>
    </lineage>
</organism>
<comment type="similarity">
    <text evidence="1">Belongs to the GTR/RAG GTP-binding protein family.</text>
</comment>
<dbReference type="GO" id="GO:0009267">
    <property type="term" value="P:cellular response to starvation"/>
    <property type="evidence" value="ECO:0007669"/>
    <property type="project" value="TreeGrafter"/>
</dbReference>
<dbReference type="VEuPathDB" id="AmoebaDB:EHI8A_083320"/>
<dbReference type="Proteomes" id="UP000078387">
    <property type="component" value="Unassembled WGS sequence"/>
</dbReference>
<dbReference type="InterPro" id="IPR027417">
    <property type="entry name" value="P-loop_NTPase"/>
</dbReference>
<dbReference type="GO" id="GO:0005764">
    <property type="term" value="C:lysosome"/>
    <property type="evidence" value="ECO:0007669"/>
    <property type="project" value="TreeGrafter"/>
</dbReference>
<keyword evidence="3" id="KW-0342">GTP-binding</keyword>
<dbReference type="SUPFAM" id="SSF52540">
    <property type="entry name" value="P-loop containing nucleoside triphosphate hydrolases"/>
    <property type="match status" value="1"/>
</dbReference>
<evidence type="ECO:0000256" key="3">
    <source>
        <dbReference type="ARBA" id="ARBA00023134"/>
    </source>
</evidence>
<keyword evidence="2" id="KW-0547">Nucleotide-binding</keyword>
<dbReference type="InterPro" id="IPR006762">
    <property type="entry name" value="Gtr1_RagA"/>
</dbReference>